<dbReference type="Gene3D" id="3.40.630.30">
    <property type="match status" value="1"/>
</dbReference>
<dbReference type="InterPro" id="IPR000182">
    <property type="entry name" value="GNAT_dom"/>
</dbReference>
<proteinExistence type="predicted"/>
<dbReference type="RefSeq" id="WP_108431361.1">
    <property type="nucleotide sequence ID" value="NZ_CP026947.1"/>
</dbReference>
<protein>
    <submittedName>
        <fullName evidence="2">GNAT family N-acetyltransferase</fullName>
    </submittedName>
</protein>
<dbReference type="OrthoDB" id="4408039at2"/>
<dbReference type="EMBL" id="QEEZ01000017">
    <property type="protein sequence ID" value="PWC01179.1"/>
    <property type="molecule type" value="Genomic_DNA"/>
</dbReference>
<dbReference type="Proteomes" id="UP000244989">
    <property type="component" value="Unassembled WGS sequence"/>
</dbReference>
<dbReference type="InterPro" id="IPR016181">
    <property type="entry name" value="Acyl_CoA_acyltransferase"/>
</dbReference>
<dbReference type="GO" id="GO:0016747">
    <property type="term" value="F:acyltransferase activity, transferring groups other than amino-acyl groups"/>
    <property type="evidence" value="ECO:0007669"/>
    <property type="project" value="InterPro"/>
</dbReference>
<feature type="domain" description="N-acetyltransferase" evidence="1">
    <location>
        <begin position="214"/>
        <end position="353"/>
    </location>
</feature>
<gene>
    <name evidence="2" type="ORF">DF222_08925</name>
</gene>
<dbReference type="AlphaFoldDB" id="A0A2U1T5A4"/>
<sequence length="353" mass="38082">MRLLEISRPQPGRAPSDVVRTFVFMANLEAQEASGDAAASVTAEQVLTRLKGSAESDVALFALVDDTVTPILAPTGELGYGLLAATGSDTDVEVAGFLLISLPLLEDTDLAELDVTLDAQYLPLPGEKMDDQARAIRDELLSHGRKIAATHFDRRRFVVFTDVSEPAPPAPFRPAVTLTTTAMAVPENDVPVAADAVFLQGFGARSEYAPQIAELLSQASADIDNGELDLAPQSWDTRRLEEAAARLRDRGDRQLLTLLVQGGEVLALSEITLRADPTTQVAELGMTTTKRARRGRGLARRALTQAIARLRREYPRVETMYASAAGTDDASQALYAPYRPRTIDVARGWVATG</sequence>
<keyword evidence="2" id="KW-0808">Transferase</keyword>
<comment type="caution">
    <text evidence="2">The sequence shown here is derived from an EMBL/GenBank/DDBJ whole genome shotgun (WGS) entry which is preliminary data.</text>
</comment>
<dbReference type="SUPFAM" id="SSF55729">
    <property type="entry name" value="Acyl-CoA N-acyltransferases (Nat)"/>
    <property type="match status" value="1"/>
</dbReference>
<evidence type="ECO:0000313" key="3">
    <source>
        <dbReference type="Proteomes" id="UP000244989"/>
    </source>
</evidence>
<organism evidence="2 3">
    <name type="scientific">Corynebacterium yudongzhengii</name>
    <dbReference type="NCBI Taxonomy" id="2080740"/>
    <lineage>
        <taxon>Bacteria</taxon>
        <taxon>Bacillati</taxon>
        <taxon>Actinomycetota</taxon>
        <taxon>Actinomycetes</taxon>
        <taxon>Mycobacteriales</taxon>
        <taxon>Corynebacteriaceae</taxon>
        <taxon>Corynebacterium</taxon>
    </lineage>
</organism>
<name>A0A2U1T5A4_9CORY</name>
<dbReference type="PROSITE" id="PS51186">
    <property type="entry name" value="GNAT"/>
    <property type="match status" value="1"/>
</dbReference>
<evidence type="ECO:0000259" key="1">
    <source>
        <dbReference type="PROSITE" id="PS51186"/>
    </source>
</evidence>
<keyword evidence="3" id="KW-1185">Reference proteome</keyword>
<reference evidence="3" key="1">
    <citation type="submission" date="2018-04" db="EMBL/GenBank/DDBJ databases">
        <authorList>
            <person name="Liu S."/>
            <person name="Wang Z."/>
            <person name="Li J."/>
        </authorList>
    </citation>
    <scope>NUCLEOTIDE SEQUENCE [LARGE SCALE GENOMIC DNA]</scope>
    <source>
        <strain evidence="3">2189</strain>
    </source>
</reference>
<dbReference type="Pfam" id="PF00583">
    <property type="entry name" value="Acetyltransf_1"/>
    <property type="match status" value="1"/>
</dbReference>
<dbReference type="KEGG" id="cyz:C3B44_04675"/>
<accession>A0A2U1T5A4</accession>
<evidence type="ECO:0000313" key="2">
    <source>
        <dbReference type="EMBL" id="PWC01179.1"/>
    </source>
</evidence>